<gene>
    <name evidence="2" type="ORF">EYC82_16295</name>
</gene>
<reference evidence="2" key="1">
    <citation type="submission" date="2019-02" db="EMBL/GenBank/DDBJ databases">
        <authorList>
            <person name="Li S.-H."/>
        </authorList>
    </citation>
    <scope>NUCLEOTIDE SEQUENCE</scope>
    <source>
        <strain evidence="2">IMCC11814</strain>
    </source>
</reference>
<name>A0ABT3T9E7_9GAMM</name>
<proteinExistence type="predicted"/>
<dbReference type="PANTHER" id="PTHR22916">
    <property type="entry name" value="GLYCOSYLTRANSFERASE"/>
    <property type="match status" value="1"/>
</dbReference>
<dbReference type="SUPFAM" id="SSF53448">
    <property type="entry name" value="Nucleotide-diphospho-sugar transferases"/>
    <property type="match status" value="1"/>
</dbReference>
<evidence type="ECO:0000313" key="3">
    <source>
        <dbReference type="Proteomes" id="UP001143304"/>
    </source>
</evidence>
<dbReference type="Gene3D" id="3.90.550.10">
    <property type="entry name" value="Spore Coat Polysaccharide Biosynthesis Protein SpsA, Chain A"/>
    <property type="match status" value="1"/>
</dbReference>
<dbReference type="EMBL" id="SHNO01000001">
    <property type="protein sequence ID" value="MCX2978913.1"/>
    <property type="molecule type" value="Genomic_DNA"/>
</dbReference>
<dbReference type="Pfam" id="PF00535">
    <property type="entry name" value="Glycos_transf_2"/>
    <property type="match status" value="1"/>
</dbReference>
<accession>A0ABT3T9E7</accession>
<protein>
    <submittedName>
        <fullName evidence="2">Glycosyltransferase family 2 protein</fullName>
    </submittedName>
</protein>
<evidence type="ECO:0000259" key="1">
    <source>
        <dbReference type="Pfam" id="PF00535"/>
    </source>
</evidence>
<evidence type="ECO:0000313" key="2">
    <source>
        <dbReference type="EMBL" id="MCX2978913.1"/>
    </source>
</evidence>
<organism evidence="2 3">
    <name type="scientific">Candidatus Marimicrobium litorale</name>
    <dbReference type="NCBI Taxonomy" id="2518991"/>
    <lineage>
        <taxon>Bacteria</taxon>
        <taxon>Pseudomonadati</taxon>
        <taxon>Pseudomonadota</taxon>
        <taxon>Gammaproteobacteria</taxon>
        <taxon>Cellvibrionales</taxon>
        <taxon>Halieaceae</taxon>
        <taxon>Marimicrobium</taxon>
    </lineage>
</organism>
<dbReference type="Proteomes" id="UP001143304">
    <property type="component" value="Unassembled WGS sequence"/>
</dbReference>
<keyword evidence="3" id="KW-1185">Reference proteome</keyword>
<feature type="domain" description="Glycosyltransferase 2-like" evidence="1">
    <location>
        <begin position="8"/>
        <end position="161"/>
    </location>
</feature>
<dbReference type="CDD" id="cd00761">
    <property type="entry name" value="Glyco_tranf_GTA_type"/>
    <property type="match status" value="1"/>
</dbReference>
<sequence>MMEQPLVSIILATYNCSHILRYAIDSVRGNAFQDWELVIVGDHCTDDSAECVAAYNDPRLQFYNLAQNSGQQATPNNFGLTKVRGDYLAYLNHDDLYMPWHLERMLASSQAHPDSIILTGLVNIVVNDGEETGDNLTYREGGATARRPHFTPSRWHVASGWFMPTALARRAGPWQMECETVVTPSQDWLFRAWRSGIPVHCETDVSIITIATGKRANFYRKRRDAEHRYVYEQFVISSRRHQELLDRARQKSVDEEQYWRRRLRRLYEHIVGRALSALGIHPNTLELRLRYGGPGAMIRQWQRRTGNSV</sequence>
<dbReference type="PANTHER" id="PTHR22916:SF3">
    <property type="entry name" value="UDP-GLCNAC:BETAGAL BETA-1,3-N-ACETYLGLUCOSAMINYLTRANSFERASE-LIKE PROTEIN 1"/>
    <property type="match status" value="1"/>
</dbReference>
<dbReference type="InterPro" id="IPR029044">
    <property type="entry name" value="Nucleotide-diphossugar_trans"/>
</dbReference>
<comment type="caution">
    <text evidence="2">The sequence shown here is derived from an EMBL/GenBank/DDBJ whole genome shotgun (WGS) entry which is preliminary data.</text>
</comment>
<dbReference type="InterPro" id="IPR001173">
    <property type="entry name" value="Glyco_trans_2-like"/>
</dbReference>
<dbReference type="RefSeq" id="WP_279250608.1">
    <property type="nucleotide sequence ID" value="NZ_SHNO01000001.1"/>
</dbReference>